<keyword evidence="2" id="KW-1185">Reference proteome</keyword>
<dbReference type="RefSeq" id="WP_154770062.1">
    <property type="nucleotide sequence ID" value="NZ_WLYK01000008.1"/>
</dbReference>
<dbReference type="Proteomes" id="UP000460221">
    <property type="component" value="Unassembled WGS sequence"/>
</dbReference>
<sequence>MLRFARPVDPRFVPTRDLRSSDRPWQAPAVTAECEERLVSRTERERLLRRG</sequence>
<name>A0A7K1FPN6_9ACTN</name>
<organism evidence="1 2">
    <name type="scientific">Nakamurella alba</name>
    <dbReference type="NCBI Taxonomy" id="2665158"/>
    <lineage>
        <taxon>Bacteria</taxon>
        <taxon>Bacillati</taxon>
        <taxon>Actinomycetota</taxon>
        <taxon>Actinomycetes</taxon>
        <taxon>Nakamurellales</taxon>
        <taxon>Nakamurellaceae</taxon>
        <taxon>Nakamurella</taxon>
    </lineage>
</organism>
<evidence type="ECO:0000313" key="1">
    <source>
        <dbReference type="EMBL" id="MTD16091.1"/>
    </source>
</evidence>
<comment type="caution">
    <text evidence="1">The sequence shown here is derived from an EMBL/GenBank/DDBJ whole genome shotgun (WGS) entry which is preliminary data.</text>
</comment>
<evidence type="ECO:0000313" key="2">
    <source>
        <dbReference type="Proteomes" id="UP000460221"/>
    </source>
</evidence>
<protein>
    <submittedName>
        <fullName evidence="1">Uncharacterized protein</fullName>
    </submittedName>
</protein>
<dbReference type="AlphaFoldDB" id="A0A7K1FPN6"/>
<gene>
    <name evidence="1" type="ORF">GIS00_19315</name>
</gene>
<accession>A0A7K1FPN6</accession>
<dbReference type="EMBL" id="WLYK01000008">
    <property type="protein sequence ID" value="MTD16091.1"/>
    <property type="molecule type" value="Genomic_DNA"/>
</dbReference>
<reference evidence="1 2" key="1">
    <citation type="submission" date="2019-11" db="EMBL/GenBank/DDBJ databases">
        <authorList>
            <person name="Jiang L.-Q."/>
        </authorList>
    </citation>
    <scope>NUCLEOTIDE SEQUENCE [LARGE SCALE GENOMIC DNA]</scope>
    <source>
        <strain evidence="1 2">YIM 132087</strain>
    </source>
</reference>
<proteinExistence type="predicted"/>